<proteinExistence type="predicted"/>
<dbReference type="Pfam" id="PF16984">
    <property type="entry name" value="Grp7_allergen"/>
    <property type="match status" value="1"/>
</dbReference>
<dbReference type="Proteomes" id="UP001558652">
    <property type="component" value="Unassembled WGS sequence"/>
</dbReference>
<dbReference type="Gene3D" id="3.15.10.50">
    <property type="match status" value="1"/>
</dbReference>
<organism evidence="1 2">
    <name type="scientific">Ranatra chinensis</name>
    <dbReference type="NCBI Taxonomy" id="642074"/>
    <lineage>
        <taxon>Eukaryota</taxon>
        <taxon>Metazoa</taxon>
        <taxon>Ecdysozoa</taxon>
        <taxon>Arthropoda</taxon>
        <taxon>Hexapoda</taxon>
        <taxon>Insecta</taxon>
        <taxon>Pterygota</taxon>
        <taxon>Neoptera</taxon>
        <taxon>Paraneoptera</taxon>
        <taxon>Hemiptera</taxon>
        <taxon>Heteroptera</taxon>
        <taxon>Panheteroptera</taxon>
        <taxon>Nepomorpha</taxon>
        <taxon>Nepidae</taxon>
        <taxon>Ranatrinae</taxon>
        <taxon>Ranatra</taxon>
    </lineage>
</organism>
<dbReference type="InterPro" id="IPR020234">
    <property type="entry name" value="Mite_allergen_group-7"/>
</dbReference>
<dbReference type="SMART" id="SM00700">
    <property type="entry name" value="JHBP"/>
    <property type="match status" value="1"/>
</dbReference>
<accession>A0ABD0YCA7</accession>
<evidence type="ECO:0000313" key="2">
    <source>
        <dbReference type="Proteomes" id="UP001558652"/>
    </source>
</evidence>
<reference evidence="1 2" key="1">
    <citation type="submission" date="2024-07" db="EMBL/GenBank/DDBJ databases">
        <title>Chromosome-level genome assembly of the water stick insect Ranatra chinensis (Heteroptera: Nepidae).</title>
        <authorList>
            <person name="Liu X."/>
        </authorList>
    </citation>
    <scope>NUCLEOTIDE SEQUENCE [LARGE SCALE GENOMIC DNA]</scope>
    <source>
        <strain evidence="1">Cailab_2021Rc</strain>
        <tissue evidence="1">Muscle</tissue>
    </source>
</reference>
<protein>
    <submittedName>
        <fullName evidence="1">Uncharacterized protein</fullName>
    </submittedName>
</protein>
<dbReference type="Pfam" id="PF06585">
    <property type="entry name" value="JHBP"/>
    <property type="match status" value="1"/>
</dbReference>
<name>A0ABD0YCA7_9HEMI</name>
<dbReference type="Gene3D" id="3.15.10.30">
    <property type="entry name" value="Haemolymph juvenile hormone binding protein"/>
    <property type="match status" value="1"/>
</dbReference>
<keyword evidence="2" id="KW-1185">Reference proteome</keyword>
<dbReference type="PANTHER" id="PTHR11008:SF13">
    <property type="entry name" value="FI04421P"/>
    <property type="match status" value="1"/>
</dbReference>
<dbReference type="InterPro" id="IPR010562">
    <property type="entry name" value="Haemolymph_juvenile_hormone-bd"/>
</dbReference>
<dbReference type="InterPro" id="IPR038602">
    <property type="entry name" value="Mite_allergen_7_sf"/>
</dbReference>
<dbReference type="EMBL" id="JBFDAA010000022">
    <property type="protein sequence ID" value="KAL1110554.1"/>
    <property type="molecule type" value="Genomic_DNA"/>
</dbReference>
<sequence>MYLTETTFVLAVDDRKLSERIREVLAHYKEHGVVRISGVDLPDPMAVPDVKRNFAGTPMNFTNVQVYGLSNFTVDHVNTDLDNMQLFVALKMERLVILGNYSVKSWLTRSAGPFNITLIDVEATGAAELNRDEEGKLGASDHRLDMAFRDAKVDFHNFGLVGTFLQGVVASAGPVIFEAVKPSIIAQVDERVGKDLDKKLKILGEKFSSPDADRPLDRAVIEGRKYVRINGYDPYHLKDYVLQEGIVKIEISRLWTAGLSHFYRVGDVSLSMDSGTIQLGVTLATGLLTGNCVWKVTIGEYKKTGDTNFTVSHLQVKAVVNQSLDVSQHPVLDDLDLHIGRLQVQMDRAEKMDLMIEFFINTLPDLLKHIIVDAIEQPIKAKAQEILNKIDVEEMVDKNLPEVDNIVL</sequence>
<evidence type="ECO:0000313" key="1">
    <source>
        <dbReference type="EMBL" id="KAL1110554.1"/>
    </source>
</evidence>
<gene>
    <name evidence="1" type="ORF">AAG570_008082</name>
</gene>
<dbReference type="AlphaFoldDB" id="A0ABD0YCA7"/>
<dbReference type="InterPro" id="IPR038606">
    <property type="entry name" value="To_sf"/>
</dbReference>
<dbReference type="PANTHER" id="PTHR11008">
    <property type="entry name" value="PROTEIN TAKEOUT-LIKE PROTEIN"/>
    <property type="match status" value="1"/>
</dbReference>
<comment type="caution">
    <text evidence="1">The sequence shown here is derived from an EMBL/GenBank/DDBJ whole genome shotgun (WGS) entry which is preliminary data.</text>
</comment>